<keyword evidence="3 4" id="KW-0472">Membrane</keyword>
<accession>A0ABV4YW63</accession>
<keyword evidence="5" id="KW-1133">Transmembrane helix</keyword>
<keyword evidence="7" id="KW-1185">Reference proteome</keyword>
<evidence type="ECO:0000313" key="6">
    <source>
        <dbReference type="EMBL" id="MFB3168070.1"/>
    </source>
</evidence>
<name>A0ABV4YW63_9BACI</name>
<evidence type="ECO:0000313" key="7">
    <source>
        <dbReference type="Proteomes" id="UP001241748"/>
    </source>
</evidence>
<comment type="caution">
    <text evidence="6">The sequence shown here is derived from an EMBL/GenBank/DDBJ whole genome shotgun (WGS) entry which is preliminary data.</text>
</comment>
<comment type="subcellular location">
    <subcellularLocation>
        <location evidence="4">Cell membrane</location>
    </subcellularLocation>
    <subcellularLocation>
        <location evidence="1">Membrane</location>
        <topology evidence="1">Multi-pass membrane protein</topology>
    </subcellularLocation>
</comment>
<feature type="transmembrane region" description="Helical" evidence="5">
    <location>
        <begin position="362"/>
        <end position="383"/>
    </location>
</feature>
<dbReference type="Pfam" id="PF03323">
    <property type="entry name" value="GerA"/>
    <property type="match status" value="1"/>
</dbReference>
<evidence type="ECO:0000256" key="1">
    <source>
        <dbReference type="ARBA" id="ARBA00004141"/>
    </source>
</evidence>
<organism evidence="6 7">
    <name type="scientific">Neobacillus driksii</name>
    <dbReference type="NCBI Taxonomy" id="3035913"/>
    <lineage>
        <taxon>Bacteria</taxon>
        <taxon>Bacillati</taxon>
        <taxon>Bacillota</taxon>
        <taxon>Bacilli</taxon>
        <taxon>Bacillales</taxon>
        <taxon>Bacillaceae</taxon>
        <taxon>Neobacillus</taxon>
    </lineage>
</organism>
<evidence type="ECO:0000256" key="3">
    <source>
        <dbReference type="ARBA" id="ARBA00023136"/>
    </source>
</evidence>
<protein>
    <submittedName>
        <fullName evidence="6">Spore germination protein</fullName>
    </submittedName>
</protein>
<dbReference type="EMBL" id="JAROBZ020000001">
    <property type="protein sequence ID" value="MFB3168070.1"/>
    <property type="molecule type" value="Genomic_DNA"/>
</dbReference>
<keyword evidence="5" id="KW-0812">Transmembrane</keyword>
<proteinExistence type="inferred from homology"/>
<dbReference type="InterPro" id="IPR050768">
    <property type="entry name" value="UPF0353/GerABKA_families"/>
</dbReference>
<dbReference type="RefSeq" id="WP_306073877.1">
    <property type="nucleotide sequence ID" value="NZ_JAROBZ020000001.1"/>
</dbReference>
<evidence type="ECO:0000256" key="2">
    <source>
        <dbReference type="ARBA" id="ARBA00005278"/>
    </source>
</evidence>
<evidence type="ECO:0000256" key="5">
    <source>
        <dbReference type="SAM" id="Phobius"/>
    </source>
</evidence>
<dbReference type="PANTHER" id="PTHR22550">
    <property type="entry name" value="SPORE GERMINATION PROTEIN"/>
    <property type="match status" value="1"/>
</dbReference>
<dbReference type="Proteomes" id="UP001241748">
    <property type="component" value="Unassembled WGS sequence"/>
</dbReference>
<comment type="similarity">
    <text evidence="2 4">Belongs to the GerABKA family.</text>
</comment>
<feature type="transmembrane region" description="Helical" evidence="5">
    <location>
        <begin position="395"/>
        <end position="421"/>
    </location>
</feature>
<dbReference type="InterPro" id="IPR004995">
    <property type="entry name" value="Spore_Ger"/>
</dbReference>
<sequence length="438" mass="48934">MSIHHVKEALKAKIPKAEDLVIKELQATGKHLEVMYFKTISDEAQLQTYLIKPFYEISDPDQFLAYLQSHPKVKSFESEEKLQEELIRGMSILFFQEKVFLLDVKLEKNNAVSDTSAEITILGPQSGFSESLPTNIGLIRQRYPEETLMIESTNIGSISKTAVNILYDSKKVDKDVLKQVKDFLSAVEIEMFQSGEQLLDFTKKSHRVLFPTIMVTERPDRTVINIAAGKIILLVSGSPFAVLMPTVLKDQMASMADIYQTYWIGKFLLLLRYIGLFTTITLPALYVALVSYNPEVFRVQLALSVAGSRHAVPYPSFVEVILMLIMMELLMEASIRLPKAIGPTATTVGGLILGQAATEAGLVSTIMIIIVSLGAISNFVIPISTFSFAIRVSKYFILLLSIFYGLVGVILGLFILLAYMVSLDSFGKPYLTFREEKI</sequence>
<feature type="transmembrane region" description="Helical" evidence="5">
    <location>
        <begin position="312"/>
        <end position="330"/>
    </location>
</feature>
<dbReference type="PANTHER" id="PTHR22550:SF5">
    <property type="entry name" value="LEUCINE ZIPPER PROTEIN 4"/>
    <property type="match status" value="1"/>
</dbReference>
<gene>
    <name evidence="6" type="ORF">P5G62_013215</name>
</gene>
<evidence type="ECO:0000256" key="4">
    <source>
        <dbReference type="PIRNR" id="PIRNR005690"/>
    </source>
</evidence>
<feature type="transmembrane region" description="Helical" evidence="5">
    <location>
        <begin position="227"/>
        <end position="248"/>
    </location>
</feature>
<feature type="transmembrane region" description="Helical" evidence="5">
    <location>
        <begin position="269"/>
        <end position="292"/>
    </location>
</feature>
<reference evidence="6 7" key="1">
    <citation type="submission" date="2024-05" db="EMBL/GenBank/DDBJ databases">
        <authorList>
            <person name="Venkateswaran K."/>
        </authorList>
    </citation>
    <scope>NUCLEOTIDE SEQUENCE [LARGE SCALE GENOMIC DNA]</scope>
    <source>
        <strain evidence="6 7">179-C4-2-HS</strain>
    </source>
</reference>
<dbReference type="PIRSF" id="PIRSF005690">
    <property type="entry name" value="GerBA"/>
    <property type="match status" value="1"/>
</dbReference>